<organism evidence="1">
    <name type="scientific">uncultured Gemmatimonadota bacterium</name>
    <dbReference type="NCBI Taxonomy" id="203437"/>
    <lineage>
        <taxon>Bacteria</taxon>
        <taxon>Pseudomonadati</taxon>
        <taxon>Gemmatimonadota</taxon>
        <taxon>environmental samples</taxon>
    </lineage>
</organism>
<name>A0A6J4K3E0_9BACT</name>
<proteinExistence type="predicted"/>
<dbReference type="AlphaFoldDB" id="A0A6J4K3E0"/>
<evidence type="ECO:0000313" key="1">
    <source>
        <dbReference type="EMBL" id="CAA9294321.1"/>
    </source>
</evidence>
<sequence length="79" mass="8855">MHFHASEGGGHRPQGGLLMEVARRYVESFPSPFAAYTALQCALMRRHLARGGTAEDFCIRLAPVFHRRYAPVFLEAPAR</sequence>
<dbReference type="EMBL" id="CADCTW010000001">
    <property type="protein sequence ID" value="CAA9294321.1"/>
    <property type="molecule type" value="Genomic_DNA"/>
</dbReference>
<gene>
    <name evidence="1" type="ORF">AVDCRST_MAG68-1708</name>
</gene>
<protein>
    <submittedName>
        <fullName evidence="1">Uncharacterized protein</fullName>
    </submittedName>
</protein>
<accession>A0A6J4K3E0</accession>
<reference evidence="1" key="1">
    <citation type="submission" date="2020-02" db="EMBL/GenBank/DDBJ databases">
        <authorList>
            <person name="Meier V. D."/>
        </authorList>
    </citation>
    <scope>NUCLEOTIDE SEQUENCE</scope>
    <source>
        <strain evidence="1">AVDCRST_MAG68</strain>
    </source>
</reference>